<dbReference type="PANTHER" id="PTHR13228">
    <property type="entry name" value="CONSERVED OLIGOMERIC GOLGI COMPLEX COMPONENT 5"/>
    <property type="match status" value="1"/>
</dbReference>
<dbReference type="InterPro" id="IPR019465">
    <property type="entry name" value="Cog5"/>
</dbReference>
<evidence type="ECO:0000313" key="3">
    <source>
        <dbReference type="EMBL" id="CCA14099.1"/>
    </source>
</evidence>
<feature type="domain" description="Conserved oligomeric Golgi complex subunit 5 helical" evidence="2">
    <location>
        <begin position="195"/>
        <end position="381"/>
    </location>
</feature>
<reference evidence="3" key="2">
    <citation type="submission" date="2011-02" db="EMBL/GenBank/DDBJ databases">
        <authorList>
            <person name="MacLean D."/>
        </authorList>
    </citation>
    <scope>NUCLEOTIDE SEQUENCE</scope>
</reference>
<dbReference type="EMBL" id="FR824046">
    <property type="protein sequence ID" value="CCA14099.1"/>
    <property type="molecule type" value="Genomic_DNA"/>
</dbReference>
<reference evidence="3" key="1">
    <citation type="journal article" date="2011" name="PLoS Biol.">
        <title>Gene gain and loss during evolution of obligate parasitism in the white rust pathogen of Arabidopsis thaliana.</title>
        <authorList>
            <person name="Kemen E."/>
            <person name="Gardiner A."/>
            <person name="Schultz-Larsen T."/>
            <person name="Kemen A.C."/>
            <person name="Balmuth A.L."/>
            <person name="Robert-Seilaniantz A."/>
            <person name="Bailey K."/>
            <person name="Holub E."/>
            <person name="Studholme D.J."/>
            <person name="Maclean D."/>
            <person name="Jones J.D."/>
        </authorList>
    </citation>
    <scope>NUCLEOTIDE SEQUENCE</scope>
</reference>
<dbReference type="InterPro" id="IPR048485">
    <property type="entry name" value="COG5_helical"/>
</dbReference>
<protein>
    <submittedName>
        <fullName evidence="3">Conserved oligomeric Golgi complex subunit 5 putative</fullName>
    </submittedName>
</protein>
<feature type="coiled-coil region" evidence="1">
    <location>
        <begin position="102"/>
        <end position="130"/>
    </location>
</feature>
<dbReference type="Pfam" id="PF20649">
    <property type="entry name" value="COG5_C"/>
    <property type="match status" value="1"/>
</dbReference>
<dbReference type="GO" id="GO:0006891">
    <property type="term" value="P:intra-Golgi vesicle-mediated transport"/>
    <property type="evidence" value="ECO:0007669"/>
    <property type="project" value="InterPro"/>
</dbReference>
<sequence length="868" mass="98693">MESLWDTLKSDPQLTAFCSDCDVHQLAGDILASDERKEHFVPSHGSASPKELIHRLETQIYNVEALIADYVSSHYTELLTNMSSIADMEAKVDLVSSHTTNMQDYLQKMQDEVQREERALEENIQKCSNVDKCSEFIRSVLQYEDLTSYVFKSCENIDVKEKSSGMKGLDLTQYLSATAAMKEASEIIKANTSGLDTLSIVEDKCHRLQAVKKKLQSIAEASLTNSMLDLRHGLMEDALQLLFHLGLLNQSAQAAVNERIEILENQSAEALSEEMTRGKLHESTERKHLEASAVWKAIQEIFNCVKISAIQVWNLERALVSMKDSKSNKLYIEFVIQNDEPTLFATFWEVSCAILRELFSQASAQNKPIWNLFVAEYPHIHSQANALLQELSSLTVHSAVRVQCTKRDHDSVSARYNTGALNCEKCDQFLETLMSLSEPFLERTYKKMCHPIKMMFPMDSEFHSSPPTRSDMQQLIRAIHSEVEAVTSSDPTLFNDMSSQVCKISTLFCENVKQIMFTSNGIMEMGPDLMRTAAQSHNASLLSSLLQLSASIEKVDKLQKQFERSPMHNTIASKQEIGSNALILTRNQLDGFASEILIVYLHALLVSMSAILEKMHAEFANLASNSIKSVTSSIQDNGRYSRYMNELNAALIAVNKEHIRHFPKTKVVTTIVHQFVAKLISLFICHASILRPLEENGKLRLANDMTHLEMGLTSIFDIRNVGAAYEELRAFRHMMFLDTESILRDSTIDKIRPCNVWHHLITQAPKELLLPHQRLGWTPTKYIHWLQFPDRDLDLAAERAIMRNWEVGNKDDLIQKEKKVWKEIFICLETYAERDRMSKSETLQPSPLYDVLLRAGPMLLAGYEITLR</sequence>
<dbReference type="PANTHER" id="PTHR13228:SF3">
    <property type="entry name" value="CONSERVED OLIGOMERIC GOLGI COMPLEX SUBUNIT 5"/>
    <property type="match status" value="1"/>
</dbReference>
<gene>
    <name evidence="3" type="primary">AlNc14C1G214</name>
    <name evidence="3" type="ORF">ALNC14_002420</name>
</gene>
<evidence type="ECO:0000256" key="1">
    <source>
        <dbReference type="SAM" id="Coils"/>
    </source>
</evidence>
<keyword evidence="1" id="KW-0175">Coiled coil</keyword>
<proteinExistence type="predicted"/>
<organism evidence="3">
    <name type="scientific">Albugo laibachii Nc14</name>
    <dbReference type="NCBI Taxonomy" id="890382"/>
    <lineage>
        <taxon>Eukaryota</taxon>
        <taxon>Sar</taxon>
        <taxon>Stramenopiles</taxon>
        <taxon>Oomycota</taxon>
        <taxon>Peronosporomycetes</taxon>
        <taxon>Albuginales</taxon>
        <taxon>Albuginaceae</taxon>
        <taxon>Albugo</taxon>
    </lineage>
</organism>
<dbReference type="GO" id="GO:0017119">
    <property type="term" value="C:Golgi transport complex"/>
    <property type="evidence" value="ECO:0007669"/>
    <property type="project" value="InterPro"/>
</dbReference>
<dbReference type="AlphaFoldDB" id="F0VZ83"/>
<accession>F0VZ83</accession>
<name>F0VZ83_9STRA</name>
<dbReference type="HOGENOM" id="CLU_009839_1_1_1"/>
<evidence type="ECO:0000259" key="2">
    <source>
        <dbReference type="Pfam" id="PF20649"/>
    </source>
</evidence>